<name>A0A5J9WII0_9POAL</name>
<evidence type="ECO:0000313" key="3">
    <source>
        <dbReference type="Proteomes" id="UP000324897"/>
    </source>
</evidence>
<accession>A0A5J9WII0</accession>
<evidence type="ECO:0000256" key="1">
    <source>
        <dbReference type="SAM" id="MobiDB-lite"/>
    </source>
</evidence>
<organism evidence="2 3">
    <name type="scientific">Eragrostis curvula</name>
    <name type="common">weeping love grass</name>
    <dbReference type="NCBI Taxonomy" id="38414"/>
    <lineage>
        <taxon>Eukaryota</taxon>
        <taxon>Viridiplantae</taxon>
        <taxon>Streptophyta</taxon>
        <taxon>Embryophyta</taxon>
        <taxon>Tracheophyta</taxon>
        <taxon>Spermatophyta</taxon>
        <taxon>Magnoliopsida</taxon>
        <taxon>Liliopsida</taxon>
        <taxon>Poales</taxon>
        <taxon>Poaceae</taxon>
        <taxon>PACMAD clade</taxon>
        <taxon>Chloridoideae</taxon>
        <taxon>Eragrostideae</taxon>
        <taxon>Eragrostidinae</taxon>
        <taxon>Eragrostis</taxon>
    </lineage>
</organism>
<dbReference type="Proteomes" id="UP000324897">
    <property type="component" value="Chromosome 5"/>
</dbReference>
<feature type="region of interest" description="Disordered" evidence="1">
    <location>
        <begin position="104"/>
        <end position="129"/>
    </location>
</feature>
<feature type="region of interest" description="Disordered" evidence="1">
    <location>
        <begin position="1"/>
        <end position="40"/>
    </location>
</feature>
<comment type="caution">
    <text evidence="2">The sequence shown here is derived from an EMBL/GenBank/DDBJ whole genome shotgun (WGS) entry which is preliminary data.</text>
</comment>
<evidence type="ECO:0000313" key="2">
    <source>
        <dbReference type="EMBL" id="TVU48028.1"/>
    </source>
</evidence>
<feature type="region of interest" description="Disordered" evidence="1">
    <location>
        <begin position="50"/>
        <end position="69"/>
    </location>
</feature>
<dbReference type="EMBL" id="RWGY01000004">
    <property type="protein sequence ID" value="TVU48028.1"/>
    <property type="molecule type" value="Genomic_DNA"/>
</dbReference>
<dbReference type="Gramene" id="TVU48028">
    <property type="protein sequence ID" value="TVU48028"/>
    <property type="gene ID" value="EJB05_07649"/>
</dbReference>
<protein>
    <submittedName>
        <fullName evidence="2">Uncharacterized protein</fullName>
    </submittedName>
</protein>
<dbReference type="AlphaFoldDB" id="A0A5J9WII0"/>
<feature type="compositionally biased region" description="Basic and acidic residues" evidence="1">
    <location>
        <begin position="104"/>
        <end position="123"/>
    </location>
</feature>
<reference evidence="2 3" key="1">
    <citation type="journal article" date="2019" name="Sci. Rep.">
        <title>A high-quality genome of Eragrostis curvula grass provides insights into Poaceae evolution and supports new strategies to enhance forage quality.</title>
        <authorList>
            <person name="Carballo J."/>
            <person name="Santos B.A.C.M."/>
            <person name="Zappacosta D."/>
            <person name="Garbus I."/>
            <person name="Selva J.P."/>
            <person name="Gallo C.A."/>
            <person name="Diaz A."/>
            <person name="Albertini E."/>
            <person name="Caccamo M."/>
            <person name="Echenique V."/>
        </authorList>
    </citation>
    <scope>NUCLEOTIDE SEQUENCE [LARGE SCALE GENOMIC DNA]</scope>
    <source>
        <strain evidence="3">cv. Victoria</strain>
        <tissue evidence="2">Leaf</tissue>
    </source>
</reference>
<keyword evidence="3" id="KW-1185">Reference proteome</keyword>
<sequence>MDLRELHKNTTMKTIKVGSKADRKSKGVQTAKDTAQARPRIGLKAAQKCKGVQKAKDTTQARPRGMHVNRNTIEVGSKAVRKCNFQKVNDATQARPRIREFCSKRNPEKIMPDKREKAKKPEEPSNSPVIFKIKMREGNVHLAGFAEKAKRRFALSYGEN</sequence>
<gene>
    <name evidence="2" type="ORF">EJB05_07649</name>
</gene>
<proteinExistence type="predicted"/>